<dbReference type="PROSITE" id="PS50887">
    <property type="entry name" value="GGDEF"/>
    <property type="match status" value="1"/>
</dbReference>
<dbReference type="eggNOG" id="COG3706">
    <property type="taxonomic scope" value="Bacteria"/>
</dbReference>
<feature type="domain" description="HAMP" evidence="4">
    <location>
        <begin position="189"/>
        <end position="242"/>
    </location>
</feature>
<dbReference type="AlphaFoldDB" id="A0A062U7D5"/>
<dbReference type="PROSITE" id="PS50885">
    <property type="entry name" value="HAMP"/>
    <property type="match status" value="1"/>
</dbReference>
<dbReference type="CDD" id="cd06225">
    <property type="entry name" value="HAMP"/>
    <property type="match status" value="1"/>
</dbReference>
<dbReference type="GO" id="GO:1902201">
    <property type="term" value="P:negative regulation of bacterial-type flagellum-dependent cell motility"/>
    <property type="evidence" value="ECO:0007669"/>
    <property type="project" value="TreeGrafter"/>
</dbReference>
<dbReference type="Gene3D" id="3.30.450.40">
    <property type="match status" value="1"/>
</dbReference>
<dbReference type="SMART" id="SM00304">
    <property type="entry name" value="HAMP"/>
    <property type="match status" value="1"/>
</dbReference>
<dbReference type="SUPFAM" id="SSF55073">
    <property type="entry name" value="Nucleotide cyclase"/>
    <property type="match status" value="1"/>
</dbReference>
<dbReference type="eggNOG" id="COG3850">
    <property type="taxonomic scope" value="Bacteria"/>
</dbReference>
<evidence type="ECO:0000256" key="3">
    <source>
        <dbReference type="SAM" id="Phobius"/>
    </source>
</evidence>
<dbReference type="PATRIC" id="fig|1280946.3.peg.2963"/>
<dbReference type="SUPFAM" id="SSF55781">
    <property type="entry name" value="GAF domain-like"/>
    <property type="match status" value="1"/>
</dbReference>
<evidence type="ECO:0000313" key="6">
    <source>
        <dbReference type="EMBL" id="KCZ52554.1"/>
    </source>
</evidence>
<dbReference type="InterPro" id="IPR000160">
    <property type="entry name" value="GGDEF_dom"/>
</dbReference>
<dbReference type="STRING" id="1280946.HY29_04560"/>
<dbReference type="GO" id="GO:0005886">
    <property type="term" value="C:plasma membrane"/>
    <property type="evidence" value="ECO:0007669"/>
    <property type="project" value="TreeGrafter"/>
</dbReference>
<organism evidence="6 7">
    <name type="scientific">Hyphomonas beringensis</name>
    <dbReference type="NCBI Taxonomy" id="1280946"/>
    <lineage>
        <taxon>Bacteria</taxon>
        <taxon>Pseudomonadati</taxon>
        <taxon>Pseudomonadota</taxon>
        <taxon>Alphaproteobacteria</taxon>
        <taxon>Hyphomonadales</taxon>
        <taxon>Hyphomonadaceae</taxon>
        <taxon>Hyphomonas</taxon>
    </lineage>
</organism>
<keyword evidence="3" id="KW-0472">Membrane</keyword>
<dbReference type="SMART" id="SM00267">
    <property type="entry name" value="GGDEF"/>
    <property type="match status" value="1"/>
</dbReference>
<dbReference type="CDD" id="cd01949">
    <property type="entry name" value="GGDEF"/>
    <property type="match status" value="1"/>
</dbReference>
<dbReference type="NCBIfam" id="TIGR00254">
    <property type="entry name" value="GGDEF"/>
    <property type="match status" value="1"/>
</dbReference>
<dbReference type="SMART" id="SM00065">
    <property type="entry name" value="GAF"/>
    <property type="match status" value="1"/>
</dbReference>
<evidence type="ECO:0000259" key="4">
    <source>
        <dbReference type="PROSITE" id="PS50885"/>
    </source>
</evidence>
<dbReference type="Pfam" id="PF00990">
    <property type="entry name" value="GGDEF"/>
    <property type="match status" value="1"/>
</dbReference>
<dbReference type="InterPro" id="IPR029787">
    <property type="entry name" value="Nucleotide_cyclase"/>
</dbReference>
<dbReference type="InterPro" id="IPR029016">
    <property type="entry name" value="GAF-like_dom_sf"/>
</dbReference>
<dbReference type="InterPro" id="IPR003018">
    <property type="entry name" value="GAF"/>
</dbReference>
<dbReference type="Gene3D" id="3.30.70.270">
    <property type="match status" value="1"/>
</dbReference>
<name>A0A062U7D5_9PROT</name>
<dbReference type="EC" id="2.7.7.65" evidence="1"/>
<keyword evidence="3" id="KW-0812">Transmembrane</keyword>
<comment type="catalytic activity">
    <reaction evidence="2">
        <text>2 GTP = 3',3'-c-di-GMP + 2 diphosphate</text>
        <dbReference type="Rhea" id="RHEA:24898"/>
        <dbReference type="ChEBI" id="CHEBI:33019"/>
        <dbReference type="ChEBI" id="CHEBI:37565"/>
        <dbReference type="ChEBI" id="CHEBI:58805"/>
        <dbReference type="EC" id="2.7.7.65"/>
    </reaction>
</comment>
<feature type="transmembrane region" description="Helical" evidence="3">
    <location>
        <begin position="170"/>
        <end position="187"/>
    </location>
</feature>
<protein>
    <recommendedName>
        <fullName evidence="1">diguanylate cyclase</fullName>
        <ecNumber evidence="1">2.7.7.65</ecNumber>
    </recommendedName>
</protein>
<dbReference type="InterPro" id="IPR043128">
    <property type="entry name" value="Rev_trsase/Diguanyl_cyclase"/>
</dbReference>
<feature type="domain" description="GGDEF" evidence="5">
    <location>
        <begin position="448"/>
        <end position="581"/>
    </location>
</feature>
<dbReference type="FunFam" id="3.30.70.270:FF:000001">
    <property type="entry name" value="Diguanylate cyclase domain protein"/>
    <property type="match status" value="1"/>
</dbReference>
<dbReference type="PANTHER" id="PTHR45138:SF9">
    <property type="entry name" value="DIGUANYLATE CYCLASE DGCM-RELATED"/>
    <property type="match status" value="1"/>
</dbReference>
<dbReference type="SUPFAM" id="SSF158472">
    <property type="entry name" value="HAMP domain-like"/>
    <property type="match status" value="1"/>
</dbReference>
<dbReference type="Pfam" id="PF00672">
    <property type="entry name" value="HAMP"/>
    <property type="match status" value="1"/>
</dbReference>
<dbReference type="GO" id="GO:0007165">
    <property type="term" value="P:signal transduction"/>
    <property type="evidence" value="ECO:0007669"/>
    <property type="project" value="InterPro"/>
</dbReference>
<sequence length="589" mass="66716">MIAGAAMLMASNAIRMERAAVERRHMLDTATSGLDREIFYQSEKAREYVISGNPEYLEDFNAGVVNLNDTRAMLGRVNDAGARQEELSTLMTAVDMAKTLVNDQQRAIEAYQAGDIETARQMLFSDHYEGELSLIDSTIMRFQALLDQRTQVDVEQAIIRSRFWRVMSEVVLAATALMFLCVLYFILKRRILRPVVKLSDVVTRLAAEDFSVEISEFRHMDEIGDMAEAVKVFRENGLERLRLEEKLEQDLKLRNLLSRMTHRMQACESKKEVANVVRLFLPAILPGFPGRMYLFDENNSVMRQVCDWREPLGSAMTFDPAECWAIRRGAPHRQGGEQTDMPCQHMFKPDAPEEQQANEIATLCVPLTAQREVIGLLYCEMPEGVISIEDEHYVFMMAENIALSLANMHLREELHDQAMEDSLTGLSNRRKMEQRLGTLLSDARETTQPISCIMLDVDNFKSFNDTFGHEMGDRVLMEVASVLKSHTREDGLSFRYGGEEFVLLLPGVEPGEAVRRAEIIRKEISALHFMFNGTPIDKITASFGVATTPNHCPGNKLIMTADEALYESKENGRNRVTKAMLSQGEDMVA</sequence>
<dbReference type="EMBL" id="AWFF01000065">
    <property type="protein sequence ID" value="KCZ52554.1"/>
    <property type="molecule type" value="Genomic_DNA"/>
</dbReference>
<accession>A0A062U7D5</accession>
<evidence type="ECO:0000313" key="7">
    <source>
        <dbReference type="Proteomes" id="UP000027037"/>
    </source>
</evidence>
<dbReference type="Gene3D" id="6.10.340.10">
    <property type="match status" value="1"/>
</dbReference>
<dbReference type="InterPro" id="IPR003660">
    <property type="entry name" value="HAMP_dom"/>
</dbReference>
<dbReference type="InterPro" id="IPR050469">
    <property type="entry name" value="Diguanylate_Cyclase"/>
</dbReference>
<dbReference type="Proteomes" id="UP000027037">
    <property type="component" value="Unassembled WGS sequence"/>
</dbReference>
<evidence type="ECO:0000256" key="1">
    <source>
        <dbReference type="ARBA" id="ARBA00012528"/>
    </source>
</evidence>
<proteinExistence type="predicted"/>
<evidence type="ECO:0000256" key="2">
    <source>
        <dbReference type="ARBA" id="ARBA00034247"/>
    </source>
</evidence>
<dbReference type="PANTHER" id="PTHR45138">
    <property type="entry name" value="REGULATORY COMPONENTS OF SENSORY TRANSDUCTION SYSTEM"/>
    <property type="match status" value="1"/>
</dbReference>
<evidence type="ECO:0000259" key="5">
    <source>
        <dbReference type="PROSITE" id="PS50887"/>
    </source>
</evidence>
<gene>
    <name evidence="6" type="ORF">HY29_04560</name>
</gene>
<reference evidence="6 7" key="1">
    <citation type="journal article" date="2014" name="Antonie Van Leeuwenhoek">
        <title>Hyphomonas beringensis sp. nov. and Hyphomonas chukchiensis sp. nov., isolated from surface seawater of the Bering Sea and Chukchi Sea.</title>
        <authorList>
            <person name="Li C."/>
            <person name="Lai Q."/>
            <person name="Li G."/>
            <person name="Dong C."/>
            <person name="Wang J."/>
            <person name="Liao Y."/>
            <person name="Shao Z."/>
        </authorList>
    </citation>
    <scope>NUCLEOTIDE SEQUENCE [LARGE SCALE GENOMIC DNA]</scope>
    <source>
        <strain evidence="6 7">25B14_1</strain>
    </source>
</reference>
<keyword evidence="7" id="KW-1185">Reference proteome</keyword>
<keyword evidence="3" id="KW-1133">Transmembrane helix</keyword>
<comment type="caution">
    <text evidence="6">The sequence shown here is derived from an EMBL/GenBank/DDBJ whole genome shotgun (WGS) entry which is preliminary data.</text>
</comment>
<dbReference type="GO" id="GO:0043709">
    <property type="term" value="P:cell adhesion involved in single-species biofilm formation"/>
    <property type="evidence" value="ECO:0007669"/>
    <property type="project" value="TreeGrafter"/>
</dbReference>
<dbReference type="GO" id="GO:0052621">
    <property type="term" value="F:diguanylate cyclase activity"/>
    <property type="evidence" value="ECO:0007669"/>
    <property type="project" value="UniProtKB-EC"/>
</dbReference>